<dbReference type="PROSITE" id="PS50294">
    <property type="entry name" value="WD_REPEATS_REGION"/>
    <property type="match status" value="6"/>
</dbReference>
<evidence type="ECO:0000313" key="9">
    <source>
        <dbReference type="EMBL" id="KAG8628841.1"/>
    </source>
</evidence>
<dbReference type="Proteomes" id="UP000809789">
    <property type="component" value="Unassembled WGS sequence"/>
</dbReference>
<dbReference type="InterPro" id="IPR001680">
    <property type="entry name" value="WD40_rpt"/>
</dbReference>
<keyword evidence="2" id="KW-0677">Repeat</keyword>
<evidence type="ECO:0000256" key="2">
    <source>
        <dbReference type="ARBA" id="ARBA00022737"/>
    </source>
</evidence>
<evidence type="ECO:0000313" key="10">
    <source>
        <dbReference type="Proteomes" id="UP000809789"/>
    </source>
</evidence>
<dbReference type="PROSITE" id="PS50082">
    <property type="entry name" value="WD_REPEATS_2"/>
    <property type="match status" value="7"/>
</dbReference>
<dbReference type="SMART" id="SM00320">
    <property type="entry name" value="WD40"/>
    <property type="match status" value="7"/>
</dbReference>
<comment type="function">
    <text evidence="5">Involved in mitochondrial fission. Acts as an adapter protein required to form mitochondrial fission complexes. Formation of these complexes is required to promote constriction and fission of the mitochondrial compartment at a late step in mitochondrial division.</text>
</comment>
<dbReference type="EMBL" id="JAESVG020000003">
    <property type="protein sequence ID" value="KAG8628841.1"/>
    <property type="molecule type" value="Genomic_DNA"/>
</dbReference>
<feature type="repeat" description="WD" evidence="6">
    <location>
        <begin position="317"/>
        <end position="340"/>
    </location>
</feature>
<comment type="caution">
    <text evidence="9">The sequence shown here is derived from an EMBL/GenBank/DDBJ whole genome shotgun (WGS) entry which is preliminary data.</text>
</comment>
<dbReference type="InterPro" id="IPR019775">
    <property type="entry name" value="WD40_repeat_CS"/>
</dbReference>
<feature type="compositionally biased region" description="Low complexity" evidence="7">
    <location>
        <begin position="45"/>
        <end position="58"/>
    </location>
</feature>
<dbReference type="CDD" id="cd00200">
    <property type="entry name" value="WD40"/>
    <property type="match status" value="1"/>
</dbReference>
<dbReference type="OrthoDB" id="674604at2759"/>
<feature type="repeat" description="WD" evidence="6">
    <location>
        <begin position="119"/>
        <end position="160"/>
    </location>
</feature>
<dbReference type="PROSITE" id="PS00678">
    <property type="entry name" value="WD_REPEATS_1"/>
    <property type="match status" value="2"/>
</dbReference>
<evidence type="ECO:0000256" key="4">
    <source>
        <dbReference type="ARBA" id="ARBA00039789"/>
    </source>
</evidence>
<feature type="domain" description="WDR5-like beta-propeller" evidence="8">
    <location>
        <begin position="76"/>
        <end position="373"/>
    </location>
</feature>
<dbReference type="PANTHER" id="PTHR22847">
    <property type="entry name" value="WD40 REPEAT PROTEIN"/>
    <property type="match status" value="1"/>
</dbReference>
<dbReference type="AlphaFoldDB" id="A0A8K0L2R4"/>
<feature type="repeat" description="WD" evidence="6">
    <location>
        <begin position="162"/>
        <end position="203"/>
    </location>
</feature>
<accession>A0A8K0L2R4</accession>
<dbReference type="InterPro" id="IPR059122">
    <property type="entry name" value="Beta-prop_WDR5-like"/>
</dbReference>
<dbReference type="Gene3D" id="2.130.10.10">
    <property type="entry name" value="YVTN repeat-like/Quinoprotein amine dehydrogenase"/>
    <property type="match status" value="2"/>
</dbReference>
<dbReference type="Pfam" id="PF25175">
    <property type="entry name" value="Beta-prop_WDR5"/>
    <property type="match status" value="1"/>
</dbReference>
<dbReference type="GO" id="GO:1990234">
    <property type="term" value="C:transferase complex"/>
    <property type="evidence" value="ECO:0007669"/>
    <property type="project" value="UniProtKB-ARBA"/>
</dbReference>
<evidence type="ECO:0000256" key="3">
    <source>
        <dbReference type="ARBA" id="ARBA00038415"/>
    </source>
</evidence>
<dbReference type="InterPro" id="IPR015943">
    <property type="entry name" value="WD40/YVTN_repeat-like_dom_sf"/>
</dbReference>
<keyword evidence="10" id="KW-1185">Reference proteome</keyword>
<dbReference type="PANTHER" id="PTHR22847:SF637">
    <property type="entry name" value="WD REPEAT DOMAIN 5B"/>
    <property type="match status" value="1"/>
</dbReference>
<dbReference type="SUPFAM" id="SSF50978">
    <property type="entry name" value="WD40 repeat-like"/>
    <property type="match status" value="1"/>
</dbReference>
<feature type="repeat" description="WD" evidence="6">
    <location>
        <begin position="341"/>
        <end position="382"/>
    </location>
</feature>
<feature type="repeat" description="WD" evidence="6">
    <location>
        <begin position="247"/>
        <end position="288"/>
    </location>
</feature>
<evidence type="ECO:0000256" key="1">
    <source>
        <dbReference type="ARBA" id="ARBA00022574"/>
    </source>
</evidence>
<gene>
    <name evidence="9" type="ORF">KVT40_002706</name>
</gene>
<evidence type="ECO:0000256" key="6">
    <source>
        <dbReference type="PROSITE-ProRule" id="PRU00221"/>
    </source>
</evidence>
<evidence type="ECO:0000256" key="5">
    <source>
        <dbReference type="ARBA" id="ARBA00043913"/>
    </source>
</evidence>
<feature type="repeat" description="WD" evidence="6">
    <location>
        <begin position="204"/>
        <end position="245"/>
    </location>
</feature>
<organism evidence="9 10">
    <name type="scientific">Elsinoe batatas</name>
    <dbReference type="NCBI Taxonomy" id="2601811"/>
    <lineage>
        <taxon>Eukaryota</taxon>
        <taxon>Fungi</taxon>
        <taxon>Dikarya</taxon>
        <taxon>Ascomycota</taxon>
        <taxon>Pezizomycotina</taxon>
        <taxon>Dothideomycetes</taxon>
        <taxon>Dothideomycetidae</taxon>
        <taxon>Myriangiales</taxon>
        <taxon>Elsinoaceae</taxon>
        <taxon>Elsinoe</taxon>
    </lineage>
</organism>
<proteinExistence type="inferred from homology"/>
<feature type="region of interest" description="Disordered" evidence="7">
    <location>
        <begin position="380"/>
        <end position="411"/>
    </location>
</feature>
<feature type="region of interest" description="Disordered" evidence="7">
    <location>
        <begin position="1"/>
        <end position="74"/>
    </location>
</feature>
<protein>
    <recommendedName>
        <fullName evidence="4">Mitochondrial division protein 1</fullName>
    </recommendedName>
</protein>
<evidence type="ECO:0000259" key="8">
    <source>
        <dbReference type="Pfam" id="PF25175"/>
    </source>
</evidence>
<name>A0A8K0L2R4_9PEZI</name>
<comment type="similarity">
    <text evidence="3">Belongs to the WD repeat MDV1/CAF4 family.</text>
</comment>
<evidence type="ECO:0000256" key="7">
    <source>
        <dbReference type="SAM" id="MobiDB-lite"/>
    </source>
</evidence>
<sequence>MSIADAETLRPRSPKRKRSEYEDSPSLPPAKSRATDYDGYAYEDSPLPSSPASSAEPATPLPPQRPTSLNFIPHSTLHGHASSVSTVKFSPSGHLVASASSDATIKIWSIPSFTLVHTLEGHLAGISTLAWNPDSTVLASGSDDKSIRLWDVKAGKNFPTPLLGHSNYVYSVAFSPKGNMLASGSYDEAVFLWDVRTARVMRSLPAHSDPVSGVDFVRDGTLVASCSSDGLIRIWDSGTGQCLKTLVHEDHKPVGAVRFSPNGKFVVAATLDSTIRLWRYVEGRVIKTYFGGKNERYSAAVCFGKYGAVEGGEEWAFIAAGSEDGTVVLWDVNTKEVLQKIAAHEGPVLGVDTSPDGSLIATCGLDGKVRLWKSQQESSKTVAAGDADTNGTIAKEEEAKVNGTNGTNGHA</sequence>
<feature type="compositionally biased region" description="Polar residues" evidence="7">
    <location>
        <begin position="402"/>
        <end position="411"/>
    </location>
</feature>
<dbReference type="InterPro" id="IPR036322">
    <property type="entry name" value="WD40_repeat_dom_sf"/>
</dbReference>
<keyword evidence="1 6" id="KW-0853">WD repeat</keyword>
<dbReference type="PRINTS" id="PR00320">
    <property type="entry name" value="GPROTEINBRPT"/>
</dbReference>
<dbReference type="InterPro" id="IPR020472">
    <property type="entry name" value="WD40_PAC1"/>
</dbReference>
<feature type="repeat" description="WD" evidence="6">
    <location>
        <begin position="77"/>
        <end position="118"/>
    </location>
</feature>
<reference evidence="9" key="1">
    <citation type="submission" date="2021-07" db="EMBL/GenBank/DDBJ databases">
        <title>Elsinoe batatas strain:CRI-CJ2 Genome sequencing and assembly.</title>
        <authorList>
            <person name="Huang L."/>
        </authorList>
    </citation>
    <scope>NUCLEOTIDE SEQUENCE</scope>
    <source>
        <strain evidence="9">CRI-CJ2</strain>
    </source>
</reference>
<dbReference type="FunFam" id="2.130.10.10:FF:000510">
    <property type="entry name" value="WD repeat protein"/>
    <property type="match status" value="1"/>
</dbReference>